<feature type="region of interest" description="Disordered" evidence="1">
    <location>
        <begin position="257"/>
        <end position="306"/>
    </location>
</feature>
<dbReference type="RefSeq" id="WP_204195604.1">
    <property type="nucleotide sequence ID" value="NZ_JAFEMC010000001.1"/>
</dbReference>
<evidence type="ECO:0000256" key="1">
    <source>
        <dbReference type="SAM" id="MobiDB-lite"/>
    </source>
</evidence>
<name>A0ABS2D497_9SPHN</name>
<dbReference type="EMBL" id="JAFEMC010000001">
    <property type="protein sequence ID" value="MBM6575740.1"/>
    <property type="molecule type" value="Genomic_DNA"/>
</dbReference>
<gene>
    <name evidence="2" type="ORF">ILT43_05100</name>
</gene>
<sequence>MPRAPTREQALENAAFLRLLRRTGNVRQAARDLGAHRARFTKRRNAHPAFAAEWDAALAFAAARLNARDITPSTTDANAPRLIRKRAGYLQLRAPARRQLTTEHEQAFLAALSATANIRLAAKAAGFSHSAFYARRDASPAFAREMRMALKTARERIEMALIESFDPASARDDAWRRNDPPPIPSMTPEQAIMLLQLHDRSARHAAERPASRKLPAETREAWQARVAATRATQRVMQEEEENAIAIARLDAFARRTKHEPPAPNLPALDQVVLTPKPPRTRPRPKSAVVQTPQPTEQPIARPVEPLPDEADEIAIALQRLDAFILGLPKR</sequence>
<keyword evidence="3" id="KW-1185">Reference proteome</keyword>
<protein>
    <submittedName>
        <fullName evidence="2">Uncharacterized protein</fullName>
    </submittedName>
</protein>
<organism evidence="2 3">
    <name type="scientific">Sphingomonas longa</name>
    <dbReference type="NCBI Taxonomy" id="2778730"/>
    <lineage>
        <taxon>Bacteria</taxon>
        <taxon>Pseudomonadati</taxon>
        <taxon>Pseudomonadota</taxon>
        <taxon>Alphaproteobacteria</taxon>
        <taxon>Sphingomonadales</taxon>
        <taxon>Sphingomonadaceae</taxon>
        <taxon>Sphingomonas</taxon>
    </lineage>
</organism>
<proteinExistence type="predicted"/>
<reference evidence="2 3" key="1">
    <citation type="submission" date="2020-12" db="EMBL/GenBank/DDBJ databases">
        <title>Sphingomonas sp.</title>
        <authorList>
            <person name="Kim M.K."/>
        </authorList>
    </citation>
    <scope>NUCLEOTIDE SEQUENCE [LARGE SCALE GENOMIC DNA]</scope>
    <source>
        <strain evidence="2 3">BT552</strain>
    </source>
</reference>
<evidence type="ECO:0000313" key="2">
    <source>
        <dbReference type="EMBL" id="MBM6575740.1"/>
    </source>
</evidence>
<evidence type="ECO:0000313" key="3">
    <source>
        <dbReference type="Proteomes" id="UP000763641"/>
    </source>
</evidence>
<comment type="caution">
    <text evidence="2">The sequence shown here is derived from an EMBL/GenBank/DDBJ whole genome shotgun (WGS) entry which is preliminary data.</text>
</comment>
<accession>A0ABS2D497</accession>
<dbReference type="Proteomes" id="UP000763641">
    <property type="component" value="Unassembled WGS sequence"/>
</dbReference>